<evidence type="ECO:0000259" key="3">
    <source>
        <dbReference type="PROSITE" id="PS50937"/>
    </source>
</evidence>
<dbReference type="PANTHER" id="PTHR30204:SF82">
    <property type="entry name" value="TRANSCRIPTIONAL REGULATOR, MERR FAMILY"/>
    <property type="match status" value="1"/>
</dbReference>
<dbReference type="Gene3D" id="1.10.1660.10">
    <property type="match status" value="1"/>
</dbReference>
<feature type="coiled-coil region" evidence="2">
    <location>
        <begin position="83"/>
        <end position="110"/>
    </location>
</feature>
<evidence type="ECO:0000313" key="5">
    <source>
        <dbReference type="Proteomes" id="UP000215383"/>
    </source>
</evidence>
<evidence type="ECO:0000256" key="2">
    <source>
        <dbReference type="SAM" id="Coils"/>
    </source>
</evidence>
<dbReference type="SUPFAM" id="SSF46955">
    <property type="entry name" value="Putative DNA-binding domain"/>
    <property type="match status" value="1"/>
</dbReference>
<gene>
    <name evidence="4" type="primary">adhR_2</name>
    <name evidence="4" type="ORF">SAMEA4364220_01012</name>
</gene>
<dbReference type="GO" id="GO:0003677">
    <property type="term" value="F:DNA binding"/>
    <property type="evidence" value="ECO:0007669"/>
    <property type="project" value="UniProtKB-KW"/>
</dbReference>
<dbReference type="InterPro" id="IPR047057">
    <property type="entry name" value="MerR_fam"/>
</dbReference>
<sequence length="151" mass="17972">MPYTIGEIAKYLNIPSSTLRFYDKMGLMPFVDRSESGIRLFKDSDIEWLLIIDCLKKSGMPVKNIREFIKLVEQGDASIDKRLEMFQQQRRHVEETIASLEEQLKILKFKCWYYKTAKEAGTTKVPRNMKEDELPEEFRPVRHKLRRLNEK</sequence>
<dbReference type="EMBL" id="LT906446">
    <property type="protein sequence ID" value="SNU98906.1"/>
    <property type="molecule type" value="Genomic_DNA"/>
</dbReference>
<dbReference type="PRINTS" id="PR00040">
    <property type="entry name" value="HTHMERR"/>
</dbReference>
<dbReference type="Proteomes" id="UP000215383">
    <property type="component" value="Chromosome 1"/>
</dbReference>
<dbReference type="GO" id="GO:0003700">
    <property type="term" value="F:DNA-binding transcription factor activity"/>
    <property type="evidence" value="ECO:0007669"/>
    <property type="project" value="InterPro"/>
</dbReference>
<keyword evidence="5" id="KW-1185">Reference proteome</keyword>
<protein>
    <submittedName>
        <fullName evidence="4">HTH-type transcriptional regulator AdhR</fullName>
    </submittedName>
</protein>
<feature type="domain" description="HTH merR-type" evidence="3">
    <location>
        <begin position="1"/>
        <end position="71"/>
    </location>
</feature>
<dbReference type="SMART" id="SM00422">
    <property type="entry name" value="HTH_MERR"/>
    <property type="match status" value="1"/>
</dbReference>
<dbReference type="CDD" id="cd01109">
    <property type="entry name" value="HTH_YyaN"/>
    <property type="match status" value="1"/>
</dbReference>
<organism evidence="4 5">
    <name type="scientific">Megamonas hypermegale</name>
    <dbReference type="NCBI Taxonomy" id="158847"/>
    <lineage>
        <taxon>Bacteria</taxon>
        <taxon>Bacillati</taxon>
        <taxon>Bacillota</taxon>
        <taxon>Negativicutes</taxon>
        <taxon>Selenomonadales</taxon>
        <taxon>Selenomonadaceae</taxon>
        <taxon>Megamonas</taxon>
    </lineage>
</organism>
<keyword evidence="1" id="KW-0238">DNA-binding</keyword>
<proteinExistence type="predicted"/>
<accession>A0A239TM94</accession>
<dbReference type="RefSeq" id="WP_027890277.1">
    <property type="nucleotide sequence ID" value="NZ_LT906446.1"/>
</dbReference>
<dbReference type="PANTHER" id="PTHR30204">
    <property type="entry name" value="REDOX-CYCLING DRUG-SENSING TRANSCRIPTIONAL ACTIVATOR SOXR"/>
    <property type="match status" value="1"/>
</dbReference>
<evidence type="ECO:0000313" key="4">
    <source>
        <dbReference type="EMBL" id="SNU98906.1"/>
    </source>
</evidence>
<keyword evidence="2" id="KW-0175">Coiled coil</keyword>
<name>A0A239TM94_9FIRM</name>
<evidence type="ECO:0000256" key="1">
    <source>
        <dbReference type="ARBA" id="ARBA00023125"/>
    </source>
</evidence>
<dbReference type="eggNOG" id="COG0789">
    <property type="taxonomic scope" value="Bacteria"/>
</dbReference>
<dbReference type="InterPro" id="IPR000551">
    <property type="entry name" value="MerR-type_HTH_dom"/>
</dbReference>
<dbReference type="AlphaFoldDB" id="A0A239TM94"/>
<reference evidence="4 5" key="1">
    <citation type="submission" date="2017-06" db="EMBL/GenBank/DDBJ databases">
        <authorList>
            <consortium name="Pathogen Informatics"/>
        </authorList>
    </citation>
    <scope>NUCLEOTIDE SEQUENCE [LARGE SCALE GENOMIC DNA]</scope>
    <source>
        <strain evidence="4 5">NCTC10570</strain>
    </source>
</reference>
<dbReference type="InterPro" id="IPR009061">
    <property type="entry name" value="DNA-bd_dom_put_sf"/>
</dbReference>
<dbReference type="GeneID" id="78507025"/>
<dbReference type="Pfam" id="PF13411">
    <property type="entry name" value="MerR_1"/>
    <property type="match status" value="1"/>
</dbReference>
<dbReference type="PROSITE" id="PS50937">
    <property type="entry name" value="HTH_MERR_2"/>
    <property type="match status" value="1"/>
</dbReference>